<dbReference type="AlphaFoldDB" id="A0A075G2X1"/>
<dbReference type="SUPFAM" id="SSF53756">
    <property type="entry name" value="UDP-Glycosyltransferase/glycogen phosphorylase"/>
    <property type="match status" value="1"/>
</dbReference>
<protein>
    <submittedName>
        <fullName evidence="1">Glycosyl transferase related to UDP-glucuronosyltransferase</fullName>
    </submittedName>
</protein>
<accession>A0A075G2X1</accession>
<organism evidence="1">
    <name type="scientific">uncultured marine thaumarchaeote AD1000_73_G07</name>
    <dbReference type="NCBI Taxonomy" id="1455939"/>
    <lineage>
        <taxon>Archaea</taxon>
        <taxon>Nitrososphaerota</taxon>
        <taxon>environmental samples</taxon>
    </lineage>
</organism>
<evidence type="ECO:0000313" key="1">
    <source>
        <dbReference type="EMBL" id="AIE96177.1"/>
    </source>
</evidence>
<name>A0A075G2X1_9ARCH</name>
<dbReference type="EMBL" id="KF900471">
    <property type="protein sequence ID" value="AIE96177.1"/>
    <property type="molecule type" value="Genomic_DNA"/>
</dbReference>
<proteinExistence type="predicted"/>
<reference evidence="1" key="1">
    <citation type="journal article" date="2014" name="Genome Biol. Evol.">
        <title>Pangenome evidence for extensive interdomain horizontal transfer affecting lineage core and shell genes in uncultured planktonic thaumarchaeota and euryarchaeota.</title>
        <authorList>
            <person name="Deschamps P."/>
            <person name="Zivanovic Y."/>
            <person name="Moreira D."/>
            <person name="Rodriguez-Valera F."/>
            <person name="Lopez-Garcia P."/>
        </authorList>
    </citation>
    <scope>NUCLEOTIDE SEQUENCE</scope>
</reference>
<dbReference type="GO" id="GO:0016740">
    <property type="term" value="F:transferase activity"/>
    <property type="evidence" value="ECO:0007669"/>
    <property type="project" value="UniProtKB-KW"/>
</dbReference>
<sequence length="411" mass="47518">MKKIGQFIYPWGNGHYTRMMRLDEVLPKYLNEEFDTHYFSKGEIYKKLLEKFPDKRKNVHEVLMPTPIDGKVGPSVSLSLLNILFPVEDNHSLVNQVKNYMKKEREFYDREKFDVVINDGDMGSNVLAKNRGIPSLFVTNQYMPKLWKSRSYLKPGLYFISKQIAKATRVLVADSAPPHTICEYNLNFPDDIRDKITYVGHFSNRKLVNPTPQTDLERLVDGTDFGYWMRTGNKPTNDGTGQRYEEVFHESEMNDERRIISHAKNDKSVDRVVGKDGKKYSFGEAYEKKIDWIQIDIGFLTEQEIQTILTGCKYVVINGSHTIMGEIMGINSKPIIGMPIYDEHTNQIKWAEDKQLGVLAESKKQVIKAIQMIRQNYNKYQEKLGVFSENFDGNGAENTAKIVSDILERKK</sequence>
<keyword evidence="1" id="KW-0808">Transferase</keyword>